<dbReference type="Proteomes" id="UP000543804">
    <property type="component" value="Unassembled WGS sequence"/>
</dbReference>
<proteinExistence type="predicted"/>
<organism evidence="1 2">
    <name type="scientific">Selenomonas bovis</name>
    <dbReference type="NCBI Taxonomy" id="416586"/>
    <lineage>
        <taxon>Bacteria</taxon>
        <taxon>Bacillati</taxon>
        <taxon>Bacillota</taxon>
        <taxon>Negativicutes</taxon>
        <taxon>Selenomonadales</taxon>
        <taxon>Selenomonadaceae</taxon>
        <taxon>Selenomonas</taxon>
    </lineage>
</organism>
<evidence type="ECO:0000313" key="2">
    <source>
        <dbReference type="Proteomes" id="UP000543804"/>
    </source>
</evidence>
<evidence type="ECO:0000313" key="1">
    <source>
        <dbReference type="EMBL" id="NMD98891.1"/>
    </source>
</evidence>
<sequence>MKEKERIASRGAAKERQRGRFFAAAGIKKKRLTRRARTDILRAEKRREAAAGLTEVESTTCRAGVVTADRLGTGMSGRSAFLRCRLLASSLTLGAFVLLRFPLRPCIIEG</sequence>
<accession>A0A848BCX4</accession>
<keyword evidence="2" id="KW-1185">Reference proteome</keyword>
<gene>
    <name evidence="1" type="ORF">HF878_05250</name>
</gene>
<dbReference type="EMBL" id="JABAFA010000013">
    <property type="protein sequence ID" value="NMD98891.1"/>
    <property type="molecule type" value="Genomic_DNA"/>
</dbReference>
<name>A0A848BCX4_9FIRM</name>
<protein>
    <submittedName>
        <fullName evidence="1">Uncharacterized protein</fullName>
    </submittedName>
</protein>
<reference evidence="1 2" key="1">
    <citation type="submission" date="2020-04" db="EMBL/GenBank/DDBJ databases">
        <authorList>
            <person name="Hitch T.C.A."/>
            <person name="Wylensek D."/>
            <person name="Clavel T."/>
        </authorList>
    </citation>
    <scope>NUCLEOTIDE SEQUENCE [LARGE SCALE GENOMIC DNA]</scope>
    <source>
        <strain evidence="1 2">PG-130-P53-12</strain>
    </source>
</reference>
<dbReference type="AlphaFoldDB" id="A0A848BCX4"/>
<comment type="caution">
    <text evidence="1">The sequence shown here is derived from an EMBL/GenBank/DDBJ whole genome shotgun (WGS) entry which is preliminary data.</text>
</comment>